<evidence type="ECO:0000313" key="3">
    <source>
        <dbReference type="Proteomes" id="UP000070700"/>
    </source>
</evidence>
<dbReference type="AlphaFoldDB" id="A0A194XCT9"/>
<dbReference type="GeneID" id="28816609"/>
<keyword evidence="1" id="KW-0812">Transmembrane</keyword>
<protein>
    <submittedName>
        <fullName evidence="2">Uncharacterized protein</fullName>
    </submittedName>
</protein>
<keyword evidence="1" id="KW-1133">Transmembrane helix</keyword>
<dbReference type="Proteomes" id="UP000070700">
    <property type="component" value="Unassembled WGS sequence"/>
</dbReference>
<name>A0A194XCT9_MOLSC</name>
<feature type="transmembrane region" description="Helical" evidence="1">
    <location>
        <begin position="12"/>
        <end position="36"/>
    </location>
</feature>
<dbReference type="KEGG" id="psco:LY89DRAFT_34616"/>
<dbReference type="RefSeq" id="XP_018072345.1">
    <property type="nucleotide sequence ID" value="XM_018206883.1"/>
</dbReference>
<dbReference type="EMBL" id="KQ947413">
    <property type="protein sequence ID" value="KUJ17990.1"/>
    <property type="molecule type" value="Genomic_DNA"/>
</dbReference>
<sequence>MFRVNAFKACRLSVGWTGATVVIVFSMSSRSCYLLINVLTAMKSTFGKYVHCRLLEGNTGMKIPQAAVIALIFRFLEKLVNTRLAVISRRWAMVTLVREEAPYQVPNSVTR</sequence>
<evidence type="ECO:0000256" key="1">
    <source>
        <dbReference type="SAM" id="Phobius"/>
    </source>
</evidence>
<reference evidence="2 3" key="1">
    <citation type="submission" date="2015-10" db="EMBL/GenBank/DDBJ databases">
        <title>Full genome of DAOMC 229536 Phialocephala scopiformis, a fungal endophyte of spruce producing the potent anti-insectan compound rugulosin.</title>
        <authorList>
            <consortium name="DOE Joint Genome Institute"/>
            <person name="Walker A.K."/>
            <person name="Frasz S.L."/>
            <person name="Seifert K.A."/>
            <person name="Miller J.D."/>
            <person name="Mondo S.J."/>
            <person name="Labutti K."/>
            <person name="Lipzen A."/>
            <person name="Dockter R."/>
            <person name="Kennedy M."/>
            <person name="Grigoriev I.V."/>
            <person name="Spatafora J.W."/>
        </authorList>
    </citation>
    <scope>NUCLEOTIDE SEQUENCE [LARGE SCALE GENOMIC DNA]</scope>
    <source>
        <strain evidence="2 3">CBS 120377</strain>
    </source>
</reference>
<accession>A0A194XCT9</accession>
<dbReference type="InParanoid" id="A0A194XCT9"/>
<organism evidence="2 3">
    <name type="scientific">Mollisia scopiformis</name>
    <name type="common">Conifer needle endophyte fungus</name>
    <name type="synonym">Phialocephala scopiformis</name>
    <dbReference type="NCBI Taxonomy" id="149040"/>
    <lineage>
        <taxon>Eukaryota</taxon>
        <taxon>Fungi</taxon>
        <taxon>Dikarya</taxon>
        <taxon>Ascomycota</taxon>
        <taxon>Pezizomycotina</taxon>
        <taxon>Leotiomycetes</taxon>
        <taxon>Helotiales</taxon>
        <taxon>Mollisiaceae</taxon>
        <taxon>Mollisia</taxon>
    </lineage>
</organism>
<keyword evidence="1" id="KW-0472">Membrane</keyword>
<gene>
    <name evidence="2" type="ORF">LY89DRAFT_34616</name>
</gene>
<proteinExistence type="predicted"/>
<evidence type="ECO:0000313" key="2">
    <source>
        <dbReference type="EMBL" id="KUJ17990.1"/>
    </source>
</evidence>
<keyword evidence="3" id="KW-1185">Reference proteome</keyword>